<dbReference type="Pfam" id="PF00873">
    <property type="entry name" value="ACR_tran"/>
    <property type="match status" value="1"/>
</dbReference>
<comment type="similarity">
    <text evidence="2 9">Belongs to the resistance-nodulation-cell division (RND) (TC 2.A.6) family.</text>
</comment>
<reference evidence="11 12" key="1">
    <citation type="submission" date="2023-06" db="EMBL/GenBank/DDBJ databases">
        <title>Marinobacter azerbaijanicus a moderately halophilic, isolated from Urmia Lake in Azerbaijan region of Iran.</title>
        <authorList>
            <person name="Sanchez-Porro C."/>
            <person name="Aghdam E.M."/>
            <person name="Saheb S.M."/>
            <person name="Tarhriz V."/>
            <person name="Kazemi E."/>
            <person name="Ammozegar M.A."/>
            <person name="Ventosa A."/>
            <person name="Hejazi M.S."/>
        </authorList>
    </citation>
    <scope>NUCLEOTIDE SEQUENCE [LARGE SCALE GENOMIC DNA]</scope>
    <source>
        <strain evidence="11 12">TBZ242</strain>
    </source>
</reference>
<feature type="transmembrane region" description="Helical" evidence="9">
    <location>
        <begin position="967"/>
        <end position="986"/>
    </location>
</feature>
<feature type="transmembrane region" description="Helical" evidence="9">
    <location>
        <begin position="426"/>
        <end position="459"/>
    </location>
</feature>
<dbReference type="Gene3D" id="3.30.70.1430">
    <property type="entry name" value="Multidrug efflux transporter AcrB pore domain"/>
    <property type="match status" value="2"/>
</dbReference>
<dbReference type="Gene3D" id="1.20.1640.10">
    <property type="entry name" value="Multidrug efflux transporter AcrB transmembrane domain"/>
    <property type="match status" value="2"/>
</dbReference>
<dbReference type="EMBL" id="JASSVS010000012">
    <property type="protein sequence ID" value="MDL0433176.1"/>
    <property type="molecule type" value="Genomic_DNA"/>
</dbReference>
<feature type="transmembrane region" description="Helical" evidence="9">
    <location>
        <begin position="341"/>
        <end position="360"/>
    </location>
</feature>
<evidence type="ECO:0000256" key="9">
    <source>
        <dbReference type="RuleBase" id="RU364070"/>
    </source>
</evidence>
<evidence type="ECO:0000256" key="6">
    <source>
        <dbReference type="ARBA" id="ARBA00022692"/>
    </source>
</evidence>
<keyword evidence="6 9" id="KW-0812">Transmembrane</keyword>
<sequence>MLRTFIDRPIFASVISIIIVIAGAISLLGLPVEQYPNVVPPQVVVEGRYQGASADVISESVVAPLEQEINGVDQMIYMESNSTDSGSFRVTVSFEIGTDPDQATINVNNRVQQALASLPQTVRDQGLTVEARSTSILQVLTLSSPDKSMDVVEISNYALLNVLDELVRLPGIGNASLFGAQDYSMRVWLRPDKLAQYELTPADVAASLRAQNAQFAAGRIGAEPAPQGQAFTFSVSVPGRLTSPEEFGEVILRSDEEGASLRLKDVARIELGAQNYDFEAVYNGDDTVPMGVYLQPGANALDAADAVREAMKDISERFPEGLEYDIPYDTTRFIDISIQEVISTFIIAILLVVVVTFLFLQHLRATLIPLVAIPVSLIGTFAGMQALGFSVNLLTLFGLILAIGVVVDNAIIIMENAERLMKEEGLSAYNAAVVTIQQVSGAVISSTLVLVAVFAPVAFLGGLSGELYRQFAITIAVSVVISGVVALTLTPAMCALLLGGQPDKQWAPFRWFDAGFDRITNGFCAVVDWLLRHALVGVLLFAAMIGGVVLLIDRMPTGLVPQEDQGFVLTAYSLPPVSSLSRTSDFRDDLVGRMMDLPEVQDVVAFSGFDIISSALRTNSGVAFVTLEDWAERTGEGQDAASVAGKIMGLGGKLPEGAAFAFTPPPIQGLSTTGGVEGYIQARGGRTPDEIKAIADEFTRKANERPELQNVRVTLATGIPKYRADVDREKALAAGVPVDQIFTTMQSTFGGLYVNDFTLQGRNWQVTLQSEGEFRSHPDDLRKVFVRSDYGEMIPVSSLVDLERTSGPDILNRFNLYPAAKLLADPGPGFTTGDALTALQEVGAEVFDRNTLLGWTGEAFQLEDSADSGVLAFGMGLLLVLLILAAQYERWGLPVAVATAVPFGVFGAILAAMLRGFPNDIYFQVGLLVLIGLAAKNAILIVEFAAQNRKTGMSAAEAASAAARQRFRAIMMTALTFIIGSLPLAVSTGAGAASRQEIGTVVVGGMIAASTLALFFVPLFYKLIEDLGDWRKGLKSGG</sequence>
<dbReference type="PROSITE" id="PS50156">
    <property type="entry name" value="SSD"/>
    <property type="match status" value="1"/>
</dbReference>
<evidence type="ECO:0000256" key="8">
    <source>
        <dbReference type="ARBA" id="ARBA00023136"/>
    </source>
</evidence>
<feature type="transmembrane region" description="Helical" evidence="9">
    <location>
        <begin position="921"/>
        <end position="946"/>
    </location>
</feature>
<keyword evidence="12" id="KW-1185">Reference proteome</keyword>
<accession>A0ABT7IG97</accession>
<feature type="transmembrane region" description="Helical" evidence="9">
    <location>
        <begin position="471"/>
        <end position="498"/>
    </location>
</feature>
<feature type="transmembrane region" description="Helical" evidence="9">
    <location>
        <begin position="869"/>
        <end position="886"/>
    </location>
</feature>
<dbReference type="RefSeq" id="WP_285392764.1">
    <property type="nucleotide sequence ID" value="NZ_JASSVS010000012.1"/>
</dbReference>
<evidence type="ECO:0000256" key="5">
    <source>
        <dbReference type="ARBA" id="ARBA00022519"/>
    </source>
</evidence>
<dbReference type="Gene3D" id="3.30.70.1440">
    <property type="entry name" value="Multidrug efflux transporter AcrB pore domain"/>
    <property type="match status" value="1"/>
</dbReference>
<evidence type="ECO:0000313" key="12">
    <source>
        <dbReference type="Proteomes" id="UP001227964"/>
    </source>
</evidence>
<dbReference type="NCBIfam" id="NF000282">
    <property type="entry name" value="RND_permease_1"/>
    <property type="match status" value="1"/>
</dbReference>
<feature type="transmembrane region" description="Helical" evidence="9">
    <location>
        <begin position="534"/>
        <end position="552"/>
    </location>
</feature>
<keyword evidence="3 9" id="KW-0813">Transport</keyword>
<keyword evidence="7 9" id="KW-1133">Transmembrane helix</keyword>
<dbReference type="SUPFAM" id="SSF82866">
    <property type="entry name" value="Multidrug efflux transporter AcrB transmembrane domain"/>
    <property type="match status" value="2"/>
</dbReference>
<gene>
    <name evidence="11" type="ORF">QPM17_18705</name>
</gene>
<feature type="transmembrane region" description="Helical" evidence="9">
    <location>
        <begin position="893"/>
        <end position="915"/>
    </location>
</feature>
<feature type="transmembrane region" description="Helical" evidence="9">
    <location>
        <begin position="998"/>
        <end position="1021"/>
    </location>
</feature>
<proteinExistence type="inferred from homology"/>
<feature type="transmembrane region" description="Helical" evidence="9">
    <location>
        <begin position="367"/>
        <end position="387"/>
    </location>
</feature>
<keyword evidence="5 9" id="KW-0997">Cell inner membrane</keyword>
<dbReference type="PANTHER" id="PTHR32063">
    <property type="match status" value="1"/>
</dbReference>
<comment type="subcellular location">
    <subcellularLocation>
        <location evidence="1 9">Cell inner membrane</location>
        <topology evidence="1 9">Multi-pass membrane protein</topology>
    </subcellularLocation>
</comment>
<dbReference type="InterPro" id="IPR004764">
    <property type="entry name" value="MdtF-like"/>
</dbReference>
<organism evidence="11 12">
    <name type="scientific">Marinobacter azerbaijanicus</name>
    <dbReference type="NCBI Taxonomy" id="3050455"/>
    <lineage>
        <taxon>Bacteria</taxon>
        <taxon>Pseudomonadati</taxon>
        <taxon>Pseudomonadota</taxon>
        <taxon>Gammaproteobacteria</taxon>
        <taxon>Pseudomonadales</taxon>
        <taxon>Marinobacteraceae</taxon>
        <taxon>Marinobacter</taxon>
    </lineage>
</organism>
<dbReference type="PANTHER" id="PTHR32063:SF13">
    <property type="entry name" value="MULTIDRUG EFFLUX PUMP SUBUNIT ACRB-RELATED"/>
    <property type="match status" value="1"/>
</dbReference>
<dbReference type="Proteomes" id="UP001227964">
    <property type="component" value="Unassembled WGS sequence"/>
</dbReference>
<evidence type="ECO:0000256" key="7">
    <source>
        <dbReference type="ARBA" id="ARBA00022989"/>
    </source>
</evidence>
<feature type="domain" description="SSD" evidence="10">
    <location>
        <begin position="401"/>
        <end position="496"/>
    </location>
</feature>
<feature type="transmembrane region" description="Helical" evidence="9">
    <location>
        <begin position="393"/>
        <end position="414"/>
    </location>
</feature>
<dbReference type="Gene3D" id="3.30.70.1320">
    <property type="entry name" value="Multidrug efflux transporter AcrB pore domain like"/>
    <property type="match status" value="1"/>
</dbReference>
<dbReference type="SUPFAM" id="SSF82693">
    <property type="entry name" value="Multidrug efflux transporter AcrB pore domain, PN1, PN2, PC1 and PC2 subdomains"/>
    <property type="match status" value="3"/>
</dbReference>
<evidence type="ECO:0000256" key="4">
    <source>
        <dbReference type="ARBA" id="ARBA00022475"/>
    </source>
</evidence>
<evidence type="ECO:0000256" key="1">
    <source>
        <dbReference type="ARBA" id="ARBA00004429"/>
    </source>
</evidence>
<dbReference type="InterPro" id="IPR027463">
    <property type="entry name" value="AcrB_DN_DC_subdom"/>
</dbReference>
<keyword evidence="4" id="KW-1003">Cell membrane</keyword>
<dbReference type="InterPro" id="IPR000731">
    <property type="entry name" value="SSD"/>
</dbReference>
<dbReference type="Gene3D" id="3.30.2090.10">
    <property type="entry name" value="Multidrug efflux transporter AcrB TolC docking domain, DN and DC subdomains"/>
    <property type="match status" value="2"/>
</dbReference>
<evidence type="ECO:0000256" key="3">
    <source>
        <dbReference type="ARBA" id="ARBA00022448"/>
    </source>
</evidence>
<dbReference type="SUPFAM" id="SSF82714">
    <property type="entry name" value="Multidrug efflux transporter AcrB TolC docking domain, DN and DC subdomains"/>
    <property type="match status" value="2"/>
</dbReference>
<evidence type="ECO:0000313" key="11">
    <source>
        <dbReference type="EMBL" id="MDL0433176.1"/>
    </source>
</evidence>
<name>A0ABT7IG97_9GAMM</name>
<evidence type="ECO:0000256" key="2">
    <source>
        <dbReference type="ARBA" id="ARBA00010942"/>
    </source>
</evidence>
<keyword evidence="8 9" id="KW-0472">Membrane</keyword>
<protein>
    <recommendedName>
        <fullName evidence="9">Efflux pump membrane transporter</fullName>
    </recommendedName>
</protein>
<feature type="transmembrane region" description="Helical" evidence="9">
    <location>
        <begin position="12"/>
        <end position="32"/>
    </location>
</feature>
<evidence type="ECO:0000259" key="10">
    <source>
        <dbReference type="PROSITE" id="PS50156"/>
    </source>
</evidence>
<dbReference type="InterPro" id="IPR001036">
    <property type="entry name" value="Acrflvin-R"/>
</dbReference>
<dbReference type="PRINTS" id="PR00702">
    <property type="entry name" value="ACRIFLAVINRP"/>
</dbReference>
<dbReference type="NCBIfam" id="TIGR00915">
    <property type="entry name" value="2A0602"/>
    <property type="match status" value="1"/>
</dbReference>
<comment type="caution">
    <text evidence="11">The sequence shown here is derived from an EMBL/GenBank/DDBJ whole genome shotgun (WGS) entry which is preliminary data.</text>
</comment>